<feature type="compositionally biased region" description="Polar residues" evidence="1">
    <location>
        <begin position="1"/>
        <end position="10"/>
    </location>
</feature>
<organism evidence="2">
    <name type="scientific">Oryza meridionalis</name>
    <dbReference type="NCBI Taxonomy" id="40149"/>
    <lineage>
        <taxon>Eukaryota</taxon>
        <taxon>Viridiplantae</taxon>
        <taxon>Streptophyta</taxon>
        <taxon>Embryophyta</taxon>
        <taxon>Tracheophyta</taxon>
        <taxon>Spermatophyta</taxon>
        <taxon>Magnoliopsida</taxon>
        <taxon>Liliopsida</taxon>
        <taxon>Poales</taxon>
        <taxon>Poaceae</taxon>
        <taxon>BOP clade</taxon>
        <taxon>Oryzoideae</taxon>
        <taxon>Oryzeae</taxon>
        <taxon>Oryzinae</taxon>
        <taxon>Oryza</taxon>
    </lineage>
</organism>
<dbReference type="HOGENOM" id="CLU_145718_0_0_1"/>
<reference evidence="2" key="2">
    <citation type="submission" date="2018-05" db="EMBL/GenBank/DDBJ databases">
        <title>OmerRS3 (Oryza meridionalis Reference Sequence Version 3).</title>
        <authorList>
            <person name="Zhang J."/>
            <person name="Kudrna D."/>
            <person name="Lee S."/>
            <person name="Talag J."/>
            <person name="Welchert J."/>
            <person name="Wing R.A."/>
        </authorList>
    </citation>
    <scope>NUCLEOTIDE SEQUENCE [LARGE SCALE GENOMIC DNA]</scope>
    <source>
        <strain evidence="2">cv. OR44</strain>
    </source>
</reference>
<evidence type="ECO:0000313" key="2">
    <source>
        <dbReference type="EnsemblPlants" id="OMERI01G01460.1"/>
    </source>
</evidence>
<keyword evidence="3" id="KW-1185">Reference proteome</keyword>
<dbReference type="Gramene" id="OMERI01G01460.1">
    <property type="protein sequence ID" value="OMERI01G01460.1"/>
    <property type="gene ID" value="OMERI01G01460"/>
</dbReference>
<dbReference type="AlphaFoldDB" id="A0A0E0BWI3"/>
<feature type="compositionally biased region" description="Low complexity" evidence="1">
    <location>
        <begin position="38"/>
        <end position="66"/>
    </location>
</feature>
<protein>
    <submittedName>
        <fullName evidence="2">Uncharacterized protein</fullName>
    </submittedName>
</protein>
<accession>A0A0E0BWI3</accession>
<dbReference type="EnsemblPlants" id="OMERI01G01460.1">
    <property type="protein sequence ID" value="OMERI01G01460.1"/>
    <property type="gene ID" value="OMERI01G01460"/>
</dbReference>
<reference evidence="2" key="1">
    <citation type="submission" date="2015-04" db="UniProtKB">
        <authorList>
            <consortium name="EnsemblPlants"/>
        </authorList>
    </citation>
    <scope>IDENTIFICATION</scope>
</reference>
<feature type="region of interest" description="Disordered" evidence="1">
    <location>
        <begin position="1"/>
        <end position="66"/>
    </location>
</feature>
<dbReference type="eggNOG" id="ENOG502SCGH">
    <property type="taxonomic scope" value="Eukaryota"/>
</dbReference>
<proteinExistence type="predicted"/>
<evidence type="ECO:0000313" key="3">
    <source>
        <dbReference type="Proteomes" id="UP000008021"/>
    </source>
</evidence>
<evidence type="ECO:0000256" key="1">
    <source>
        <dbReference type="SAM" id="MobiDB-lite"/>
    </source>
</evidence>
<dbReference type="Proteomes" id="UP000008021">
    <property type="component" value="Chromosome 1"/>
</dbReference>
<sequence length="175" mass="17996">MKRTRAQQPKLQEGQDGAAGNANPKPQRRAKQPRQPKAASAAAKKAAAAAAAAARESSSSSVGAGAGAGAAVASAASSSSCSSGADMAPTVPDVCGGGGYEAGAATTVEWDLDGGLSNGSSWWTFGVEEEKLLGWFPFVEEDFRCLGARGDAEMAFDDDIWRIHQIYEIPNYAAK</sequence>
<name>A0A0E0BWI3_9ORYZ</name>